<dbReference type="InterPro" id="IPR010994">
    <property type="entry name" value="RuvA_2-like"/>
</dbReference>
<proteinExistence type="inferred from homology"/>
<evidence type="ECO:0000256" key="1">
    <source>
        <dbReference type="ARBA" id="ARBA00022490"/>
    </source>
</evidence>
<dbReference type="HAMAP" id="MF_00203">
    <property type="entry name" value="UvrC"/>
    <property type="match status" value="1"/>
</dbReference>
<keyword evidence="3 7" id="KW-0228">DNA excision</keyword>
<reference evidence="12" key="1">
    <citation type="submission" date="2017-04" db="EMBL/GenBank/DDBJ databases">
        <title>Genome evolution of the luminous symbionts of deep sea anglerfish.</title>
        <authorList>
            <person name="Hendry T.A."/>
        </authorList>
    </citation>
    <scope>NUCLEOTIDE SEQUENCE [LARGE SCALE GENOMIC DNA]</scope>
</reference>
<dbReference type="PROSITE" id="PS50151">
    <property type="entry name" value="UVR"/>
    <property type="match status" value="1"/>
</dbReference>
<feature type="domain" description="UVR" evidence="8">
    <location>
        <begin position="201"/>
        <end position="236"/>
    </location>
</feature>
<evidence type="ECO:0000256" key="3">
    <source>
        <dbReference type="ARBA" id="ARBA00022769"/>
    </source>
</evidence>
<comment type="similarity">
    <text evidence="7">Belongs to the UvrC family.</text>
</comment>
<dbReference type="GO" id="GO:0003677">
    <property type="term" value="F:DNA binding"/>
    <property type="evidence" value="ECO:0007669"/>
    <property type="project" value="UniProtKB-UniRule"/>
</dbReference>
<keyword evidence="1 7" id="KW-0963">Cytoplasm</keyword>
<evidence type="ECO:0000256" key="7">
    <source>
        <dbReference type="HAMAP-Rule" id="MF_00203"/>
    </source>
</evidence>
<dbReference type="PANTHER" id="PTHR30562:SF1">
    <property type="entry name" value="UVRABC SYSTEM PROTEIN C"/>
    <property type="match status" value="1"/>
</dbReference>
<sequence length="608" mass="68791">MFNAIDFLKTVSNKPGVYRMMDASGEIIYVGKAKGLKKRLSSYFKKNMAGGKTQALVQKIANVEVTITHSETEALILEQNLIKLHLPRYNVLLRDDKSYPYIFLSASKHPRLSIHRGAQKHKGEYFGPFPDVGAVRQSLYFLQKIFPVRQCADSVYANRSRPCLMFQIGRCAGPCVKGVITDKQYDELVNFTRLFLQAKDKQVIAALVSKMEAARQVLAFEKAAEYRDQIQFLRRIQEQQFVSQNSGNDLDAVGVSIKNGIACIHVLFLRQGKVLESRSYFPKMPRNTDIHELVSSFIGQFYFNQTAGRIIPPNILIGQKMGEELERLSKVLSEIAGRKVHLHDNARGIYARFLKLAQTNAAFALTSKMNHKMTMHNRFNSLTAALGLEVVKRIECFDVSHTMGELTVASCVVFNHDGPVKQEYRRYNITGITGGDDYAAMAQVLERRYSKQIDPEKVPDIILIDGGKGQLNRAWNVVNSLMINWLKHPLMLGVTKGIRYRSGLETLVKVSGEKFSMPFDSPALHLIQYIRDESHNHAILGHRMKRARVRKTSMLQEIESVGPIRRQALLKYLGGIQELKRSSVEEIAKVPGISRVLAEKIHSSLQQL</sequence>
<evidence type="ECO:0000259" key="9">
    <source>
        <dbReference type="PROSITE" id="PS50164"/>
    </source>
</evidence>
<dbReference type="InterPro" id="IPR050066">
    <property type="entry name" value="UvrABC_protein_C"/>
</dbReference>
<dbReference type="CDD" id="cd10434">
    <property type="entry name" value="GIY-YIG_UvrC_Cho"/>
    <property type="match status" value="1"/>
</dbReference>
<dbReference type="Pfam" id="PF01541">
    <property type="entry name" value="GIY-YIG"/>
    <property type="match status" value="1"/>
</dbReference>
<dbReference type="GO" id="GO:0009380">
    <property type="term" value="C:excinuclease repair complex"/>
    <property type="evidence" value="ECO:0007669"/>
    <property type="project" value="InterPro"/>
</dbReference>
<dbReference type="InterPro" id="IPR004791">
    <property type="entry name" value="UvrC"/>
</dbReference>
<dbReference type="SMART" id="SM00278">
    <property type="entry name" value="HhH1"/>
    <property type="match status" value="2"/>
</dbReference>
<evidence type="ECO:0000259" key="10">
    <source>
        <dbReference type="PROSITE" id="PS50165"/>
    </source>
</evidence>
<dbReference type="Proteomes" id="UP000218160">
    <property type="component" value="Chromosome 1"/>
</dbReference>
<dbReference type="Gene3D" id="4.10.860.10">
    <property type="entry name" value="UVR domain"/>
    <property type="match status" value="1"/>
</dbReference>
<keyword evidence="6 7" id="KW-0742">SOS response</keyword>
<evidence type="ECO:0000256" key="6">
    <source>
        <dbReference type="ARBA" id="ARBA00023236"/>
    </source>
</evidence>
<dbReference type="Pfam" id="PF14520">
    <property type="entry name" value="HHH_5"/>
    <property type="match status" value="1"/>
</dbReference>
<dbReference type="SUPFAM" id="SSF46600">
    <property type="entry name" value="C-terminal UvrC-binding domain of UvrB"/>
    <property type="match status" value="1"/>
</dbReference>
<evidence type="ECO:0000313" key="12">
    <source>
        <dbReference type="Proteomes" id="UP000218160"/>
    </source>
</evidence>
<dbReference type="SUPFAM" id="SSF82771">
    <property type="entry name" value="GIY-YIG endonuclease"/>
    <property type="match status" value="1"/>
</dbReference>
<dbReference type="InterPro" id="IPR001943">
    <property type="entry name" value="UVR_dom"/>
</dbReference>
<name>A0A291B787_9GAMM</name>
<dbReference type="AlphaFoldDB" id="A0A291B787"/>
<accession>A0A291B787</accession>
<dbReference type="GO" id="GO:0006289">
    <property type="term" value="P:nucleotide-excision repair"/>
    <property type="evidence" value="ECO:0007669"/>
    <property type="project" value="UniProtKB-UniRule"/>
</dbReference>
<protein>
    <recommendedName>
        <fullName evidence="7">UvrABC system protein C</fullName>
        <shortName evidence="7">Protein UvrC</shortName>
    </recommendedName>
    <alternativeName>
        <fullName evidence="7">Excinuclease ABC subunit C</fullName>
    </alternativeName>
</protein>
<evidence type="ECO:0000256" key="2">
    <source>
        <dbReference type="ARBA" id="ARBA00022763"/>
    </source>
</evidence>
<evidence type="ECO:0000313" key="11">
    <source>
        <dbReference type="EMBL" id="ATF08860.1"/>
    </source>
</evidence>
<evidence type="ECO:0000259" key="8">
    <source>
        <dbReference type="PROSITE" id="PS50151"/>
    </source>
</evidence>
<dbReference type="PANTHER" id="PTHR30562">
    <property type="entry name" value="UVRC/OXIDOREDUCTASE"/>
    <property type="match status" value="1"/>
</dbReference>
<dbReference type="Gene3D" id="3.30.420.340">
    <property type="entry name" value="UvrC, RNAse H endonuclease domain"/>
    <property type="match status" value="1"/>
</dbReference>
<feature type="domain" description="UvrC family homology region profile" evidence="10">
    <location>
        <begin position="253"/>
        <end position="478"/>
    </location>
</feature>
<dbReference type="InterPro" id="IPR047296">
    <property type="entry name" value="GIY-YIG_UvrC_Cho"/>
</dbReference>
<evidence type="ECO:0000256" key="4">
    <source>
        <dbReference type="ARBA" id="ARBA00022881"/>
    </source>
</evidence>
<dbReference type="GO" id="GO:0009432">
    <property type="term" value="P:SOS response"/>
    <property type="evidence" value="ECO:0007669"/>
    <property type="project" value="UniProtKB-UniRule"/>
</dbReference>
<dbReference type="InterPro" id="IPR038476">
    <property type="entry name" value="UvrC_RNase_H_dom_sf"/>
</dbReference>
<dbReference type="PROSITE" id="PS50165">
    <property type="entry name" value="UVRC"/>
    <property type="match status" value="1"/>
</dbReference>
<dbReference type="EMBL" id="CP020660">
    <property type="protein sequence ID" value="ATF08860.1"/>
    <property type="molecule type" value="Genomic_DNA"/>
</dbReference>
<dbReference type="Pfam" id="PF22920">
    <property type="entry name" value="UvrC_RNaseH"/>
    <property type="match status" value="1"/>
</dbReference>
<dbReference type="InterPro" id="IPR035901">
    <property type="entry name" value="GIY-YIG_endonuc_sf"/>
</dbReference>
<dbReference type="Pfam" id="PF08459">
    <property type="entry name" value="UvrC_RNaseH_dom"/>
    <property type="match status" value="1"/>
</dbReference>
<feature type="domain" description="GIY-YIG" evidence="9">
    <location>
        <begin position="13"/>
        <end position="91"/>
    </location>
</feature>
<comment type="subcellular location">
    <subcellularLocation>
        <location evidence="7">Cytoplasm</location>
    </subcellularLocation>
</comment>
<dbReference type="FunFam" id="3.30.420.340:FF:000001">
    <property type="entry name" value="UvrABC system protein C"/>
    <property type="match status" value="1"/>
</dbReference>
<keyword evidence="4 7" id="KW-0267">Excision nuclease</keyword>
<keyword evidence="5 7" id="KW-0234">DNA repair</keyword>
<dbReference type="Pfam" id="PF02151">
    <property type="entry name" value="UVR"/>
    <property type="match status" value="1"/>
</dbReference>
<dbReference type="RefSeq" id="WP_096618753.1">
    <property type="nucleotide sequence ID" value="NZ_CP020660.1"/>
</dbReference>
<dbReference type="FunFam" id="3.40.1440.10:FF:000001">
    <property type="entry name" value="UvrABC system protein C"/>
    <property type="match status" value="1"/>
</dbReference>
<dbReference type="SUPFAM" id="SSF47781">
    <property type="entry name" value="RuvA domain 2-like"/>
    <property type="match status" value="1"/>
</dbReference>
<gene>
    <name evidence="7" type="primary">uvrC</name>
    <name evidence="11" type="ORF">BTN50_0324</name>
</gene>
<keyword evidence="12" id="KW-1185">Reference proteome</keyword>
<dbReference type="InterPro" id="IPR000305">
    <property type="entry name" value="GIY-YIG_endonuc"/>
</dbReference>
<dbReference type="InterPro" id="IPR036876">
    <property type="entry name" value="UVR_dom_sf"/>
</dbReference>
<dbReference type="GO" id="GO:0009381">
    <property type="term" value="F:excinuclease ABC activity"/>
    <property type="evidence" value="ECO:0007669"/>
    <property type="project" value="UniProtKB-UniRule"/>
</dbReference>
<keyword evidence="2 7" id="KW-0227">DNA damage</keyword>
<comment type="subunit">
    <text evidence="7">Interacts with UvrB in an incision complex.</text>
</comment>
<comment type="function">
    <text evidence="7">The UvrABC repair system catalyzes the recognition and processing of DNA lesions. UvrC both incises the 5' and 3' sides of the lesion. The N-terminal half is responsible for the 3' incision and the C-terminal half is responsible for the 5' incision.</text>
</comment>
<evidence type="ECO:0000256" key="5">
    <source>
        <dbReference type="ARBA" id="ARBA00023204"/>
    </source>
</evidence>
<dbReference type="GO" id="GO:0005737">
    <property type="term" value="C:cytoplasm"/>
    <property type="evidence" value="ECO:0007669"/>
    <property type="project" value="UniProtKB-SubCell"/>
</dbReference>
<dbReference type="SMART" id="SM00465">
    <property type="entry name" value="GIYc"/>
    <property type="match status" value="1"/>
</dbReference>
<organism evidence="11 12">
    <name type="scientific">Candidatus Enterovibrio altilux</name>
    <dbReference type="NCBI Taxonomy" id="1927128"/>
    <lineage>
        <taxon>Bacteria</taxon>
        <taxon>Pseudomonadati</taxon>
        <taxon>Pseudomonadota</taxon>
        <taxon>Gammaproteobacteria</taxon>
        <taxon>Vibrionales</taxon>
        <taxon>Vibrionaceae</taxon>
        <taxon>Enterovibrio</taxon>
    </lineage>
</organism>
<dbReference type="InterPro" id="IPR003583">
    <property type="entry name" value="Hlx-hairpin-Hlx_DNA-bd_motif"/>
</dbReference>
<dbReference type="NCBIfam" id="TIGR00194">
    <property type="entry name" value="uvrC"/>
    <property type="match status" value="1"/>
</dbReference>
<dbReference type="InterPro" id="IPR001162">
    <property type="entry name" value="UvrC_RNase_H_dom"/>
</dbReference>
<dbReference type="PROSITE" id="PS50164">
    <property type="entry name" value="GIY_YIG"/>
    <property type="match status" value="1"/>
</dbReference>
<dbReference type="Gene3D" id="3.40.1440.10">
    <property type="entry name" value="GIY-YIG endonuclease"/>
    <property type="match status" value="1"/>
</dbReference>
<dbReference type="KEGG" id="elux:BTN50_0324"/>
<dbReference type="Gene3D" id="1.10.150.20">
    <property type="entry name" value="5' to 3' exonuclease, C-terminal subdomain"/>
    <property type="match status" value="1"/>
</dbReference>
<dbReference type="OrthoDB" id="9804933at2"/>